<organism evidence="1">
    <name type="scientific">freshwater metagenome</name>
    <dbReference type="NCBI Taxonomy" id="449393"/>
    <lineage>
        <taxon>unclassified sequences</taxon>
        <taxon>metagenomes</taxon>
        <taxon>ecological metagenomes</taxon>
    </lineage>
</organism>
<dbReference type="AlphaFoldDB" id="A0A6J5ZM58"/>
<name>A0A6J5ZM58_9ZZZZ</name>
<dbReference type="EMBL" id="CAESAF010000110">
    <property type="protein sequence ID" value="CAB4340633.1"/>
    <property type="molecule type" value="Genomic_DNA"/>
</dbReference>
<sequence length="574" mass="62678">MRKMKWACALIAAIFLANSALVASADTKPIEQFSDSGPAVKNVGGYTGILVDDTELLTNQPSNMIGMYFEKVNGSWNQKQAFVCREYSDPNCQNAQNIWYNSVLDVCKSESDTNCLLRVTAIKDGKEIAGKFAQNYPETSKYTFKGDASKNIPDGGLPSLWTFEGINHQGGDKFLVQARYFHNGNGYWGESVNLSPFEFTAGVFAMSVDKNQIHEDFEVVTEGSNRPAGKAWGGNSSVGRNGCFAVGKAGECAIGWPLPSEVRFRLEIRTSIPLTSFLHGRLLNPEIKITTDGSARQIFSIEGGSVSVPILHTWVKNTDMPKGLRDYLYAQTNFGGWYYYQDGQGTGRDNVQLRIPVDAYTPEYFQQYLWWLEVAKDKSIGNKTMWVARTLSSAEISTSGTQKCLGDTKNLTGMVTTNADMYVSAPPTFNEATQSLDYKVSSPHFDENGKLNVGNYNLVLSSEAARCLYNFSKAPISATVSIVSADGTAQVATTTVNEKNGWLYLSANGFTYSAPTVRVKLTQEAEKPAVTPSPSASAVPVAVAKKTTITCVKGKTSKKVTAVKPVCPTGYKKK</sequence>
<reference evidence="1" key="1">
    <citation type="submission" date="2020-05" db="EMBL/GenBank/DDBJ databases">
        <authorList>
            <person name="Chiriac C."/>
            <person name="Salcher M."/>
            <person name="Ghai R."/>
            <person name="Kavagutti S V."/>
        </authorList>
    </citation>
    <scope>NUCLEOTIDE SEQUENCE</scope>
</reference>
<gene>
    <name evidence="1" type="ORF">UFOPK3574_00892</name>
</gene>
<proteinExistence type="predicted"/>
<accession>A0A6J5ZM58</accession>
<protein>
    <submittedName>
        <fullName evidence="1">Unannotated protein</fullName>
    </submittedName>
</protein>
<evidence type="ECO:0000313" key="1">
    <source>
        <dbReference type="EMBL" id="CAB4340633.1"/>
    </source>
</evidence>